<dbReference type="Pfam" id="PF14714">
    <property type="entry name" value="KH_dom-like"/>
    <property type="match status" value="1"/>
</dbReference>
<dbReference type="GO" id="GO:0042254">
    <property type="term" value="P:ribosome biogenesis"/>
    <property type="evidence" value="ECO:0007669"/>
    <property type="project" value="UniProtKB-KW"/>
</dbReference>
<keyword evidence="4 10" id="KW-0677">Repeat</keyword>
<evidence type="ECO:0000256" key="8">
    <source>
        <dbReference type="HAMAP-Rule" id="MF_00195"/>
    </source>
</evidence>
<organism evidence="12 13">
    <name type="scientific">Amphiplicatus metriothermophilus</name>
    <dbReference type="NCBI Taxonomy" id="1519374"/>
    <lineage>
        <taxon>Bacteria</taxon>
        <taxon>Pseudomonadati</taxon>
        <taxon>Pseudomonadota</taxon>
        <taxon>Alphaproteobacteria</taxon>
        <taxon>Parvularculales</taxon>
        <taxon>Parvularculaceae</taxon>
        <taxon>Amphiplicatus</taxon>
    </lineage>
</organism>
<evidence type="ECO:0000256" key="3">
    <source>
        <dbReference type="ARBA" id="ARBA00022517"/>
    </source>
</evidence>
<feature type="binding site" evidence="8">
    <location>
        <begin position="120"/>
        <end position="123"/>
    </location>
    <ligand>
        <name>GTP</name>
        <dbReference type="ChEBI" id="CHEBI:37565"/>
        <label>1</label>
    </ligand>
</feature>
<comment type="subunit">
    <text evidence="8">Associates with the 50S ribosomal subunit.</text>
</comment>
<feature type="binding site" evidence="8">
    <location>
        <begin position="245"/>
        <end position="249"/>
    </location>
    <ligand>
        <name>GTP</name>
        <dbReference type="ChEBI" id="CHEBI:37565"/>
        <label>2</label>
    </ligand>
</feature>
<dbReference type="NCBIfam" id="TIGR03594">
    <property type="entry name" value="GTPase_EngA"/>
    <property type="match status" value="1"/>
</dbReference>
<evidence type="ECO:0000256" key="7">
    <source>
        <dbReference type="ARBA" id="ARBA00032345"/>
    </source>
</evidence>
<proteinExistence type="inferred from homology"/>
<sequence length="457" mass="50328">MALSKVAIVGRPNVGKSTLFNRLVGRRLALVDDEPGVTRDRREGEARLGDLRFVAVDTPGLEEAPEKALEGRMRRQTEKAIAESAVCLFVIDARAGLTPLDETFADLIRRQGKPAIVLANKAEGTAGEAGAVEAWSLGMGEPIAFSAEHGRGMDELYAALEPLLAAAEGDDETLADEEEGWDDPLKPLRIAVVGRPNAGKSTLVNRVLGEERVLAGPEAGITRDAVSVEWTWRGPDRDWPVKLYDTAGLRRKAKVVSKLEKLSVADALRAIRFAEVVALLLDAGQPFEKQDLQIADLVLREGRALVIAVNKWDLVEDKDARARDIRAEAERLLPQAPGVPIVFLSALTGRNIDRLMPAVVKVYVDWNARVKTPDLNEWLRAATERHPPPAVSGRRIRIKYIAQVKTRPPTFVAHCTRADELPASYRRYLVNGIREAFDIPAVPIRLMLKKPENPYSD</sequence>
<dbReference type="OrthoDB" id="9805918at2"/>
<dbReference type="PROSITE" id="PS51712">
    <property type="entry name" value="G_ENGA"/>
    <property type="match status" value="2"/>
</dbReference>
<dbReference type="CDD" id="cd01895">
    <property type="entry name" value="EngA2"/>
    <property type="match status" value="1"/>
</dbReference>
<evidence type="ECO:0000256" key="5">
    <source>
        <dbReference type="ARBA" id="ARBA00022741"/>
    </source>
</evidence>
<evidence type="ECO:0000256" key="6">
    <source>
        <dbReference type="ARBA" id="ARBA00023134"/>
    </source>
</evidence>
<keyword evidence="5 8" id="KW-0547">Nucleotide-binding</keyword>
<evidence type="ECO:0000313" key="12">
    <source>
        <dbReference type="EMBL" id="SNT73240.1"/>
    </source>
</evidence>
<reference evidence="12 13" key="1">
    <citation type="submission" date="2017-07" db="EMBL/GenBank/DDBJ databases">
        <authorList>
            <person name="Sun Z.S."/>
            <person name="Albrecht U."/>
            <person name="Echele G."/>
            <person name="Lee C.C."/>
        </authorList>
    </citation>
    <scope>NUCLEOTIDE SEQUENCE [LARGE SCALE GENOMIC DNA]</scope>
    <source>
        <strain evidence="12 13">CGMCC 1.12710</strain>
    </source>
</reference>
<dbReference type="Proteomes" id="UP000198346">
    <property type="component" value="Unassembled WGS sequence"/>
</dbReference>
<keyword evidence="13" id="KW-1185">Reference proteome</keyword>
<evidence type="ECO:0000256" key="2">
    <source>
        <dbReference type="ARBA" id="ARBA00020953"/>
    </source>
</evidence>
<keyword evidence="3 8" id="KW-0690">Ribosome biogenesis</keyword>
<dbReference type="Gene3D" id="3.40.50.300">
    <property type="entry name" value="P-loop containing nucleotide triphosphate hydrolases"/>
    <property type="match status" value="2"/>
</dbReference>
<name>A0A239PSU8_9PROT</name>
<feature type="binding site" evidence="8">
    <location>
        <begin position="310"/>
        <end position="313"/>
    </location>
    <ligand>
        <name>GTP</name>
        <dbReference type="ChEBI" id="CHEBI:37565"/>
        <label>2</label>
    </ligand>
</feature>
<evidence type="ECO:0000256" key="1">
    <source>
        <dbReference type="ARBA" id="ARBA00008279"/>
    </source>
</evidence>
<evidence type="ECO:0000256" key="9">
    <source>
        <dbReference type="PROSITE-ProRule" id="PRU01049"/>
    </source>
</evidence>
<evidence type="ECO:0000259" key="11">
    <source>
        <dbReference type="PROSITE" id="PS51712"/>
    </source>
</evidence>
<dbReference type="Gene3D" id="3.30.300.20">
    <property type="match status" value="1"/>
</dbReference>
<dbReference type="CDD" id="cd01894">
    <property type="entry name" value="EngA1"/>
    <property type="match status" value="1"/>
</dbReference>
<dbReference type="SUPFAM" id="SSF52540">
    <property type="entry name" value="P-loop containing nucleoside triphosphate hydrolases"/>
    <property type="match status" value="2"/>
</dbReference>
<dbReference type="PIRSF" id="PIRSF006485">
    <property type="entry name" value="GTP-binding_EngA"/>
    <property type="match status" value="1"/>
</dbReference>
<keyword evidence="6 8" id="KW-0342">GTP-binding</keyword>
<dbReference type="InterPro" id="IPR031166">
    <property type="entry name" value="G_ENGA"/>
</dbReference>
<evidence type="ECO:0000256" key="10">
    <source>
        <dbReference type="RuleBase" id="RU004481"/>
    </source>
</evidence>
<dbReference type="InterPro" id="IPR015946">
    <property type="entry name" value="KH_dom-like_a/b"/>
</dbReference>
<dbReference type="Pfam" id="PF01926">
    <property type="entry name" value="MMR_HSR1"/>
    <property type="match status" value="2"/>
</dbReference>
<dbReference type="PANTHER" id="PTHR43834:SF6">
    <property type="entry name" value="GTPASE DER"/>
    <property type="match status" value="1"/>
</dbReference>
<dbReference type="PRINTS" id="PR00326">
    <property type="entry name" value="GTP1OBG"/>
</dbReference>
<feature type="domain" description="EngA-type G" evidence="11">
    <location>
        <begin position="4"/>
        <end position="168"/>
    </location>
</feature>
<dbReference type="InterPro" id="IPR006073">
    <property type="entry name" value="GTP-bd"/>
</dbReference>
<dbReference type="AlphaFoldDB" id="A0A239PSU8"/>
<dbReference type="EMBL" id="FZQA01000003">
    <property type="protein sequence ID" value="SNT73240.1"/>
    <property type="molecule type" value="Genomic_DNA"/>
</dbReference>
<feature type="domain" description="EngA-type G" evidence="11">
    <location>
        <begin position="188"/>
        <end position="367"/>
    </location>
</feature>
<dbReference type="InterPro" id="IPR032859">
    <property type="entry name" value="KH_dom-like"/>
</dbReference>
<dbReference type="NCBIfam" id="TIGR00231">
    <property type="entry name" value="small_GTP"/>
    <property type="match status" value="2"/>
</dbReference>
<feature type="binding site" evidence="8">
    <location>
        <begin position="57"/>
        <end position="61"/>
    </location>
    <ligand>
        <name>GTP</name>
        <dbReference type="ChEBI" id="CHEBI:37565"/>
        <label>1</label>
    </ligand>
</feature>
<gene>
    <name evidence="8" type="primary">der</name>
    <name evidence="12" type="ORF">SAMN06297382_1638</name>
</gene>
<dbReference type="PANTHER" id="PTHR43834">
    <property type="entry name" value="GTPASE DER"/>
    <property type="match status" value="1"/>
</dbReference>
<comment type="function">
    <text evidence="8 10">GTPase that plays an essential role in the late steps of ribosome biogenesis.</text>
</comment>
<evidence type="ECO:0000256" key="4">
    <source>
        <dbReference type="ARBA" id="ARBA00022737"/>
    </source>
</evidence>
<dbReference type="RefSeq" id="WP_089412121.1">
    <property type="nucleotide sequence ID" value="NZ_FZQA01000003.1"/>
</dbReference>
<dbReference type="InterPro" id="IPR016484">
    <property type="entry name" value="GTPase_Der"/>
</dbReference>
<feature type="binding site" evidence="8">
    <location>
        <begin position="10"/>
        <end position="17"/>
    </location>
    <ligand>
        <name>GTP</name>
        <dbReference type="ChEBI" id="CHEBI:37565"/>
        <label>1</label>
    </ligand>
</feature>
<evidence type="ECO:0000313" key="13">
    <source>
        <dbReference type="Proteomes" id="UP000198346"/>
    </source>
</evidence>
<comment type="similarity">
    <text evidence="1 8 9 10">Belongs to the TRAFAC class TrmE-Era-EngA-EngB-Septin-like GTPase superfamily. EngA (Der) GTPase family.</text>
</comment>
<dbReference type="FunFam" id="3.30.300.20:FF:000004">
    <property type="entry name" value="GTPase Der"/>
    <property type="match status" value="1"/>
</dbReference>
<dbReference type="HAMAP" id="MF_00195">
    <property type="entry name" value="GTPase_Der"/>
    <property type="match status" value="1"/>
</dbReference>
<dbReference type="GO" id="GO:0005525">
    <property type="term" value="F:GTP binding"/>
    <property type="evidence" value="ECO:0007669"/>
    <property type="project" value="UniProtKB-UniRule"/>
</dbReference>
<feature type="binding site" evidence="8">
    <location>
        <begin position="194"/>
        <end position="201"/>
    </location>
    <ligand>
        <name>GTP</name>
        <dbReference type="ChEBI" id="CHEBI:37565"/>
        <label>2</label>
    </ligand>
</feature>
<accession>A0A239PSU8</accession>
<protein>
    <recommendedName>
        <fullName evidence="2 8">GTPase Der</fullName>
    </recommendedName>
    <alternativeName>
        <fullName evidence="7 8">GTP-binding protein EngA</fullName>
    </alternativeName>
</protein>
<dbReference type="InterPro" id="IPR005225">
    <property type="entry name" value="Small_GTP-bd"/>
</dbReference>
<dbReference type="InterPro" id="IPR027417">
    <property type="entry name" value="P-loop_NTPase"/>
</dbReference>